<protein>
    <submittedName>
        <fullName evidence="2">Uncharacterized protein</fullName>
    </submittedName>
</protein>
<comment type="caution">
    <text evidence="2">The sequence shown here is derived from an EMBL/GenBank/DDBJ whole genome shotgun (WGS) entry which is preliminary data.</text>
</comment>
<gene>
    <name evidence="1" type="ORF">PC117_g12777</name>
    <name evidence="2" type="ORF">PC118_g12141</name>
</gene>
<dbReference type="Proteomes" id="UP000736787">
    <property type="component" value="Unassembled WGS sequence"/>
</dbReference>
<proteinExistence type="predicted"/>
<accession>A0A8T1FT56</accession>
<dbReference type="EMBL" id="RCML01000382">
    <property type="protein sequence ID" value="KAG2978695.1"/>
    <property type="molecule type" value="Genomic_DNA"/>
</dbReference>
<evidence type="ECO:0000313" key="2">
    <source>
        <dbReference type="EMBL" id="KAG2978695.1"/>
    </source>
</evidence>
<dbReference type="Proteomes" id="UP000697107">
    <property type="component" value="Unassembled WGS sequence"/>
</dbReference>
<organism evidence="2 3">
    <name type="scientific">Phytophthora cactorum</name>
    <dbReference type="NCBI Taxonomy" id="29920"/>
    <lineage>
        <taxon>Eukaryota</taxon>
        <taxon>Sar</taxon>
        <taxon>Stramenopiles</taxon>
        <taxon>Oomycota</taxon>
        <taxon>Peronosporomycetes</taxon>
        <taxon>Peronosporales</taxon>
        <taxon>Peronosporaceae</taxon>
        <taxon>Phytophthora</taxon>
    </lineage>
</organism>
<sequence>MSSFPNPPPRGEMVTLYCAIVGAVASVFEVEINDAKRLFLAKAKRKGEAEEEKGDDNKKWLAQIDALKGVKDTSGYKELTIPDAKVRVVGLASDGLGEVSDEGGAAGRGPAHVLVEIPSDIDVKKVDEATALIRLAGPKVNLVSCDDLLKFLEGEMIQRDRVISSPRILDDASSLNDLKQYVDNTIENQALLVLGHTTVPLKRLLPGALMNREMESISVK</sequence>
<dbReference type="AlphaFoldDB" id="A0A8T1FT56"/>
<reference evidence="2" key="1">
    <citation type="submission" date="2018-10" db="EMBL/GenBank/DDBJ databases">
        <title>Effector identification in a new, highly contiguous assembly of the strawberry crown rot pathogen Phytophthora cactorum.</title>
        <authorList>
            <person name="Armitage A.D."/>
            <person name="Nellist C.F."/>
            <person name="Bates H."/>
            <person name="Vickerstaff R.J."/>
            <person name="Harrison R.J."/>
        </authorList>
    </citation>
    <scope>NUCLEOTIDE SEQUENCE</scope>
    <source>
        <strain evidence="1">4040</strain>
        <strain evidence="2">P415</strain>
    </source>
</reference>
<name>A0A8T1FT56_9STRA</name>
<evidence type="ECO:0000313" key="1">
    <source>
        <dbReference type="EMBL" id="KAG2933919.1"/>
    </source>
</evidence>
<dbReference type="EMBL" id="RCMK01000358">
    <property type="protein sequence ID" value="KAG2933919.1"/>
    <property type="molecule type" value="Genomic_DNA"/>
</dbReference>
<evidence type="ECO:0000313" key="3">
    <source>
        <dbReference type="Proteomes" id="UP000697107"/>
    </source>
</evidence>
<dbReference type="VEuPathDB" id="FungiDB:PC110_g18273"/>